<keyword evidence="9" id="KW-1185">Reference proteome</keyword>
<gene>
    <name evidence="8" type="ORF">DLJ74_18395</name>
</gene>
<dbReference type="InterPro" id="IPR003838">
    <property type="entry name" value="ABC3_permease_C"/>
</dbReference>
<dbReference type="PANTHER" id="PTHR46795">
    <property type="entry name" value="ABC TRANSPORTER PERMEASE-RELATED-RELATED"/>
    <property type="match status" value="1"/>
</dbReference>
<dbReference type="InterPro" id="IPR027022">
    <property type="entry name" value="ABC_permease_BceB-typ"/>
</dbReference>
<feature type="transmembrane region" description="Helical" evidence="6">
    <location>
        <begin position="196"/>
        <end position="215"/>
    </location>
</feature>
<feature type="transmembrane region" description="Helical" evidence="6">
    <location>
        <begin position="602"/>
        <end position="622"/>
    </location>
</feature>
<keyword evidence="2 6" id="KW-1003">Cell membrane</keyword>
<comment type="caution">
    <text evidence="8">The sequence shown here is derived from an EMBL/GenBank/DDBJ whole genome shotgun (WGS) entry which is preliminary data.</text>
</comment>
<name>A0A317KWK7_9BACI</name>
<dbReference type="GO" id="GO:0005886">
    <property type="term" value="C:plasma membrane"/>
    <property type="evidence" value="ECO:0007669"/>
    <property type="project" value="UniProtKB-SubCell"/>
</dbReference>
<evidence type="ECO:0000256" key="4">
    <source>
        <dbReference type="ARBA" id="ARBA00022989"/>
    </source>
</evidence>
<keyword evidence="6" id="KW-0813">Transport</keyword>
<dbReference type="PIRSF" id="PIRSF018968">
    <property type="entry name" value="ABC_permease_BceB"/>
    <property type="match status" value="1"/>
</dbReference>
<feature type="transmembrane region" description="Helical" evidence="6">
    <location>
        <begin position="282"/>
        <end position="304"/>
    </location>
</feature>
<evidence type="ECO:0000256" key="3">
    <source>
        <dbReference type="ARBA" id="ARBA00022692"/>
    </source>
</evidence>
<feature type="domain" description="ABC3 transporter permease C-terminal" evidence="7">
    <location>
        <begin position="62"/>
        <end position="174"/>
    </location>
</feature>
<evidence type="ECO:0000259" key="7">
    <source>
        <dbReference type="Pfam" id="PF02687"/>
    </source>
</evidence>
<dbReference type="OrthoDB" id="1937696at2"/>
<evidence type="ECO:0000256" key="5">
    <source>
        <dbReference type="ARBA" id="ARBA00023136"/>
    </source>
</evidence>
<comment type="similarity">
    <text evidence="6">Belongs to the ABC-4 integral membrane protein family.</text>
</comment>
<feature type="transmembrane region" description="Helical" evidence="6">
    <location>
        <begin position="21"/>
        <end position="42"/>
    </location>
</feature>
<comment type="subcellular location">
    <subcellularLocation>
        <location evidence="1 6">Cell membrane</location>
        <topology evidence="1 6">Multi-pass membrane protein</topology>
    </subcellularLocation>
</comment>
<feature type="transmembrane region" description="Helical" evidence="6">
    <location>
        <begin position="517"/>
        <end position="537"/>
    </location>
</feature>
<protein>
    <submittedName>
        <fullName evidence="8">ABC transporter permease</fullName>
    </submittedName>
</protein>
<reference evidence="8 9" key="1">
    <citation type="submission" date="2018-05" db="EMBL/GenBank/DDBJ databases">
        <title>Genomic analysis of Gracilibacillus dipsosauri DD1 reveals novel features of a salt-tolerant amylase.</title>
        <authorList>
            <person name="Deutch C.E."/>
            <person name="Yang S."/>
        </authorList>
    </citation>
    <scope>NUCLEOTIDE SEQUENCE [LARGE SCALE GENOMIC DNA]</scope>
    <source>
        <strain evidence="8 9">DD1</strain>
    </source>
</reference>
<sequence length="635" mass="72578">MTFRQFAFNNVKRNARQYMSYFFSCMFSVAVFFIYAVIMFHPEIDGHEFREGVQRGIMAAEIIIFGFSFLFVMYSTGAFIKSRKKEYGLLMTLGISKSKLNRMLILENTIIGVVSILAGILVGMLFANLFIMGFSKILELEGTLGFHIAPKAIIITVISYFLMFEFNSIFVVWTLKTNAVVDLLRGVKANKRPPKFSWVLSILGLALVIVAYYLAATSTLITIVYRMFYILLLIIPGTYLLFTQFSVAFIYLLKRRRNLYFHKTNLLTISDLSYKLKDHARLLFFVTILSAVAFTASGVLFGAFKSAEAEANAYYPQDVSFLAKGEDNIAMMDKEMDTVLQKFEQANINYQSITVNRTQAQVENLGEMNWADLISFSDYQQIADLNQYSSKQSIKEDQMYIMLPNIVLPGEADFPEELTVSSNNFQAVLNVDTITSVINTTIHTRYTIVVPDQIFDEFANVADPNEQYRYTAMNVPNWTNQADQIVEIMKHVNNDIVEIDASADFYVMMKKTLAHTLFFGLFISVLFFLAAGSILYFKLYQDLDKDISKYKALYRIGLTRKEMKASITQEIAYLFFIPFTVAVIHAGFAFKALQNMLSASVLWPSVMLISCYLAIYAVYFFFIRGLYISKIKHVL</sequence>
<proteinExistence type="inferred from homology"/>
<organism evidence="8 9">
    <name type="scientific">Gracilibacillus dipsosauri</name>
    <dbReference type="NCBI Taxonomy" id="178340"/>
    <lineage>
        <taxon>Bacteria</taxon>
        <taxon>Bacillati</taxon>
        <taxon>Bacillota</taxon>
        <taxon>Bacilli</taxon>
        <taxon>Bacillales</taxon>
        <taxon>Bacillaceae</taxon>
        <taxon>Gracilibacillus</taxon>
    </lineage>
</organism>
<dbReference type="EMBL" id="QGTD01000020">
    <property type="protein sequence ID" value="PWU66838.1"/>
    <property type="molecule type" value="Genomic_DNA"/>
</dbReference>
<evidence type="ECO:0000256" key="2">
    <source>
        <dbReference type="ARBA" id="ARBA00022475"/>
    </source>
</evidence>
<evidence type="ECO:0000256" key="6">
    <source>
        <dbReference type="PIRNR" id="PIRNR018968"/>
    </source>
</evidence>
<feature type="transmembrane region" description="Helical" evidence="6">
    <location>
        <begin position="62"/>
        <end position="82"/>
    </location>
</feature>
<accession>A0A317KWK7</accession>
<evidence type="ECO:0000256" key="1">
    <source>
        <dbReference type="ARBA" id="ARBA00004651"/>
    </source>
</evidence>
<dbReference type="GO" id="GO:0055085">
    <property type="term" value="P:transmembrane transport"/>
    <property type="evidence" value="ECO:0007669"/>
    <property type="project" value="UniProtKB-UniRule"/>
</dbReference>
<keyword evidence="5 6" id="KW-0472">Membrane</keyword>
<evidence type="ECO:0000313" key="8">
    <source>
        <dbReference type="EMBL" id="PWU66838.1"/>
    </source>
</evidence>
<dbReference type="Proteomes" id="UP000245624">
    <property type="component" value="Unassembled WGS sequence"/>
</dbReference>
<keyword evidence="4 6" id="KW-1133">Transmembrane helix</keyword>
<feature type="transmembrane region" description="Helical" evidence="6">
    <location>
        <begin position="152"/>
        <end position="175"/>
    </location>
</feature>
<dbReference type="RefSeq" id="WP_054861468.1">
    <property type="nucleotide sequence ID" value="NZ_QGTD01000020.1"/>
</dbReference>
<evidence type="ECO:0000313" key="9">
    <source>
        <dbReference type="Proteomes" id="UP000245624"/>
    </source>
</evidence>
<feature type="transmembrane region" description="Helical" evidence="6">
    <location>
        <begin position="227"/>
        <end position="253"/>
    </location>
</feature>
<keyword evidence="3 6" id="KW-0812">Transmembrane</keyword>
<feature type="transmembrane region" description="Helical" evidence="6">
    <location>
        <begin position="571"/>
        <end position="590"/>
    </location>
</feature>
<dbReference type="Pfam" id="PF02687">
    <property type="entry name" value="FtsX"/>
    <property type="match status" value="1"/>
</dbReference>
<dbReference type="PANTHER" id="PTHR46795:SF1">
    <property type="entry name" value="ABC TRANSPORTER PERMEASE PROTEIN"/>
    <property type="match status" value="1"/>
</dbReference>
<feature type="transmembrane region" description="Helical" evidence="6">
    <location>
        <begin position="103"/>
        <end position="132"/>
    </location>
</feature>
<dbReference type="InterPro" id="IPR052536">
    <property type="entry name" value="ABC-4_Integral_Memb_Prot"/>
</dbReference>
<dbReference type="AlphaFoldDB" id="A0A317KWK7"/>